<dbReference type="InterPro" id="IPR017853">
    <property type="entry name" value="GH"/>
</dbReference>
<dbReference type="InterPro" id="IPR033452">
    <property type="entry name" value="GH30_C"/>
</dbReference>
<organism evidence="8 9">
    <name type="scientific">Alistipes shahii</name>
    <dbReference type="NCBI Taxonomy" id="328814"/>
    <lineage>
        <taxon>Bacteria</taxon>
        <taxon>Pseudomonadati</taxon>
        <taxon>Bacteroidota</taxon>
        <taxon>Bacteroidia</taxon>
        <taxon>Bacteroidales</taxon>
        <taxon>Rikenellaceae</taxon>
        <taxon>Alistipes</taxon>
    </lineage>
</organism>
<keyword evidence="3 4" id="KW-0378">Hydrolase</keyword>
<evidence type="ECO:0000256" key="5">
    <source>
        <dbReference type="SAM" id="SignalP"/>
    </source>
</evidence>
<evidence type="ECO:0000256" key="4">
    <source>
        <dbReference type="RuleBase" id="RU361188"/>
    </source>
</evidence>
<dbReference type="GO" id="GO:0016020">
    <property type="term" value="C:membrane"/>
    <property type="evidence" value="ECO:0007669"/>
    <property type="project" value="GOC"/>
</dbReference>
<keyword evidence="2 5" id="KW-0732">Signal</keyword>
<evidence type="ECO:0000313" key="9">
    <source>
        <dbReference type="Proteomes" id="UP000323567"/>
    </source>
</evidence>
<dbReference type="PANTHER" id="PTHR11069">
    <property type="entry name" value="GLUCOSYLCERAMIDASE"/>
    <property type="match status" value="1"/>
</dbReference>
<reference evidence="8 9" key="1">
    <citation type="journal article" date="2019" name="Nat. Med.">
        <title>A library of human gut bacterial isolates paired with longitudinal multiomics data enables mechanistic microbiome research.</title>
        <authorList>
            <person name="Poyet M."/>
            <person name="Groussin M."/>
            <person name="Gibbons S.M."/>
            <person name="Avila-Pacheco J."/>
            <person name="Jiang X."/>
            <person name="Kearney S.M."/>
            <person name="Perrotta A.R."/>
            <person name="Berdy B."/>
            <person name="Zhao S."/>
            <person name="Lieberman T.D."/>
            <person name="Swanson P.K."/>
            <person name="Smith M."/>
            <person name="Roesemann S."/>
            <person name="Alexander J.E."/>
            <person name="Rich S.A."/>
            <person name="Livny J."/>
            <person name="Vlamakis H."/>
            <person name="Clish C."/>
            <person name="Bullock K."/>
            <person name="Deik A."/>
            <person name="Scott J."/>
            <person name="Pierce K.A."/>
            <person name="Xavier R.J."/>
            <person name="Alm E.J."/>
        </authorList>
    </citation>
    <scope>NUCLEOTIDE SEQUENCE [LARGE SCALE GENOMIC DNA]</scope>
    <source>
        <strain evidence="8 9">BIOML-A2</strain>
    </source>
</reference>
<dbReference type="PANTHER" id="PTHR11069:SF23">
    <property type="entry name" value="LYSOSOMAL ACID GLUCOSYLCERAMIDASE"/>
    <property type="match status" value="1"/>
</dbReference>
<accession>A0A5B3G4I2</accession>
<evidence type="ECO:0000313" key="8">
    <source>
        <dbReference type="EMBL" id="KAA2368310.1"/>
    </source>
</evidence>
<feature type="chain" id="PRO_5022875248" evidence="5">
    <location>
        <begin position="20"/>
        <end position="504"/>
    </location>
</feature>
<feature type="signal peptide" evidence="5">
    <location>
        <begin position="1"/>
        <end position="19"/>
    </location>
</feature>
<dbReference type="InterPro" id="IPR001139">
    <property type="entry name" value="Glyco_hydro_30"/>
</dbReference>
<proteinExistence type="inferred from homology"/>
<dbReference type="RefSeq" id="WP_149887564.1">
    <property type="nucleotide sequence ID" value="NZ_DAWERE010000009.1"/>
</dbReference>
<dbReference type="GO" id="GO:0004348">
    <property type="term" value="F:glucosylceramidase activity"/>
    <property type="evidence" value="ECO:0007669"/>
    <property type="project" value="InterPro"/>
</dbReference>
<name>A0A5B3G4I2_9BACT</name>
<evidence type="ECO:0000256" key="1">
    <source>
        <dbReference type="ARBA" id="ARBA00005382"/>
    </source>
</evidence>
<feature type="domain" description="Glycosyl hydrolase family 30 TIM-barrel" evidence="6">
    <location>
        <begin position="89"/>
        <end position="394"/>
    </location>
</feature>
<dbReference type="SUPFAM" id="SSF51445">
    <property type="entry name" value="(Trans)glycosidases"/>
    <property type="match status" value="1"/>
</dbReference>
<dbReference type="InterPro" id="IPR013780">
    <property type="entry name" value="Glyco_hydro_b"/>
</dbReference>
<dbReference type="Proteomes" id="UP000323567">
    <property type="component" value="Unassembled WGS sequence"/>
</dbReference>
<dbReference type="PRINTS" id="PR00843">
    <property type="entry name" value="GLHYDRLASE30"/>
</dbReference>
<protein>
    <submittedName>
        <fullName evidence="8">Glucosylceramidase</fullName>
    </submittedName>
</protein>
<evidence type="ECO:0000256" key="3">
    <source>
        <dbReference type="ARBA" id="ARBA00022801"/>
    </source>
</evidence>
<evidence type="ECO:0000259" key="6">
    <source>
        <dbReference type="Pfam" id="PF02055"/>
    </source>
</evidence>
<dbReference type="SUPFAM" id="SSF51011">
    <property type="entry name" value="Glycosyl hydrolase domain"/>
    <property type="match status" value="1"/>
</dbReference>
<dbReference type="GO" id="GO:0006680">
    <property type="term" value="P:glucosylceramide catabolic process"/>
    <property type="evidence" value="ECO:0007669"/>
    <property type="project" value="TreeGrafter"/>
</dbReference>
<dbReference type="EMBL" id="VVXK01000015">
    <property type="protein sequence ID" value="KAA2368310.1"/>
    <property type="molecule type" value="Genomic_DNA"/>
</dbReference>
<dbReference type="Pfam" id="PF17189">
    <property type="entry name" value="Glyco_hydro_30C"/>
    <property type="match status" value="1"/>
</dbReference>
<evidence type="ECO:0000256" key="2">
    <source>
        <dbReference type="ARBA" id="ARBA00022729"/>
    </source>
</evidence>
<dbReference type="Gene3D" id="3.20.20.80">
    <property type="entry name" value="Glycosidases"/>
    <property type="match status" value="1"/>
</dbReference>
<dbReference type="Gene3D" id="2.60.40.1180">
    <property type="entry name" value="Golgi alpha-mannosidase II"/>
    <property type="match status" value="1"/>
</dbReference>
<comment type="similarity">
    <text evidence="1 4">Belongs to the glycosyl hydrolase 30 family.</text>
</comment>
<dbReference type="Pfam" id="PF02055">
    <property type="entry name" value="Glyco_hydro_30"/>
    <property type="match status" value="1"/>
</dbReference>
<sequence length="504" mass="55456">MKFTINNNLRLLTCPLLLAGAVCCSSGNDGDTPAPGPGPDPSPVTGDVLAYVTSADGNRLFTEEGLDYSKVSMSPYRVTIDPSTTYQTVDGFGPAITGATCYNLLQMSQADRTAILRKCFDPETGAGFSFIRVHIGGSDFSMDEYTCCDREGIEFFAIPAVEKEGIFPVLKEILEINPEIRIMGSPWSCPKWMKGTVADPSKPYDSWTGGRLNPAYYDDYAEYFVQWVTEMEENGFPIYAITMQNEPLNKGNSMSLYMPWEDQLAFVKKLGPAFRKAGIDTKILCYDHNYNYDNVAGQQNYPLNIYADADAAQWVDGSAWHNYGGSVSELDNIRAAAPDKTIYFTEASIGTWNYNFESCVIDDFESIFLGTLSRYGKGVLLWNLMLDDKGAPNRPGGCTTCYGAIEISSSDYKTLKYNSHYYDLAQCAKVIRPGAVRIGASGYTASGLTYLAFRNPDGSKAFVALNRSAGEQTVAVYENADRSFKYTIPAKSIASFRWGAGAEN</sequence>
<comment type="caution">
    <text evidence="8">The sequence shown here is derived from an EMBL/GenBank/DDBJ whole genome shotgun (WGS) entry which is preliminary data.</text>
</comment>
<dbReference type="InterPro" id="IPR033453">
    <property type="entry name" value="Glyco_hydro_30_TIM-barrel"/>
</dbReference>
<keyword evidence="4" id="KW-0326">Glycosidase</keyword>
<dbReference type="AlphaFoldDB" id="A0A5B3G4I2"/>
<evidence type="ECO:0000259" key="7">
    <source>
        <dbReference type="Pfam" id="PF17189"/>
    </source>
</evidence>
<feature type="domain" description="Glycosyl hydrolase family 30 beta sandwich" evidence="7">
    <location>
        <begin position="434"/>
        <end position="496"/>
    </location>
</feature>
<gene>
    <name evidence="8" type="ORF">F2Y13_10680</name>
</gene>